<organism evidence="4 5">
    <name type="scientific">Mycena albidolilacea</name>
    <dbReference type="NCBI Taxonomy" id="1033008"/>
    <lineage>
        <taxon>Eukaryota</taxon>
        <taxon>Fungi</taxon>
        <taxon>Dikarya</taxon>
        <taxon>Basidiomycota</taxon>
        <taxon>Agaricomycotina</taxon>
        <taxon>Agaricomycetes</taxon>
        <taxon>Agaricomycetidae</taxon>
        <taxon>Agaricales</taxon>
        <taxon>Marasmiineae</taxon>
        <taxon>Mycenaceae</taxon>
        <taxon>Mycena</taxon>
    </lineage>
</organism>
<keyword evidence="5" id="KW-1185">Reference proteome</keyword>
<comment type="caution">
    <text evidence="4">The sequence shown here is derived from an EMBL/GenBank/DDBJ whole genome shotgun (WGS) entry which is preliminary data.</text>
</comment>
<keyword evidence="3" id="KW-0560">Oxidoreductase</keyword>
<evidence type="ECO:0000256" key="2">
    <source>
        <dbReference type="ARBA" id="ARBA00022857"/>
    </source>
</evidence>
<accession>A0AAD7ATN0</accession>
<sequence length="287" mass="30614">MNDLVQRFQTPSSRARRWYGLSSPSCKRVRNADANLVHLAHYVSFNVFSKGVGRESAVALSKAGWNVVLTARRADALHETSLLCTSPETCLVLAGDVTDEDFVKKLFSETVARFGKPALVFGVNAGIASFGGPVEELSLENFQTVISVNLVGPFLCAREAVKLFKSQTPIGGRIINNGSLSAHTPRPNSVAYTTSKHAITGLSKCLALDGRAFDITCTQIDIGNARTPMAATMATGMLQPDGRMMPEATFDVAHVAAAVVHIASLPPDVAVPHYTIMASKVPFAGRG</sequence>
<evidence type="ECO:0000313" key="5">
    <source>
        <dbReference type="Proteomes" id="UP001218218"/>
    </source>
</evidence>
<dbReference type="PRINTS" id="PR01397">
    <property type="entry name" value="DHBDHDRGNASE"/>
</dbReference>
<gene>
    <name evidence="4" type="ORF">DFH08DRAFT_980436</name>
</gene>
<comment type="similarity">
    <text evidence="1">Belongs to the short-chain dehydrogenases/reductases (SDR) family.</text>
</comment>
<dbReference type="GO" id="GO:0019290">
    <property type="term" value="P:siderophore biosynthetic process"/>
    <property type="evidence" value="ECO:0007669"/>
    <property type="project" value="InterPro"/>
</dbReference>
<dbReference type="InterPro" id="IPR002347">
    <property type="entry name" value="SDR_fam"/>
</dbReference>
<dbReference type="InterPro" id="IPR003560">
    <property type="entry name" value="DHB_DH"/>
</dbReference>
<dbReference type="PANTHER" id="PTHR43669:SF3">
    <property type="entry name" value="ALCOHOL DEHYDROGENASE, PUTATIVE (AFU_ORTHOLOGUE AFUA_3G03445)-RELATED"/>
    <property type="match status" value="1"/>
</dbReference>
<dbReference type="PANTHER" id="PTHR43669">
    <property type="entry name" value="5-KETO-D-GLUCONATE 5-REDUCTASE"/>
    <property type="match status" value="1"/>
</dbReference>
<keyword evidence="2" id="KW-0521">NADP</keyword>
<dbReference type="InterPro" id="IPR036291">
    <property type="entry name" value="NAD(P)-bd_dom_sf"/>
</dbReference>
<dbReference type="Gene3D" id="3.40.50.720">
    <property type="entry name" value="NAD(P)-binding Rossmann-like Domain"/>
    <property type="match status" value="1"/>
</dbReference>
<proteinExistence type="inferred from homology"/>
<dbReference type="Pfam" id="PF00106">
    <property type="entry name" value="adh_short"/>
    <property type="match status" value="1"/>
</dbReference>
<dbReference type="GO" id="GO:0008667">
    <property type="term" value="F:2,3-dihydro-2,3-dihydroxybenzoate dehydrogenase activity"/>
    <property type="evidence" value="ECO:0007669"/>
    <property type="project" value="InterPro"/>
</dbReference>
<dbReference type="AlphaFoldDB" id="A0AAD7ATN0"/>
<evidence type="ECO:0000256" key="3">
    <source>
        <dbReference type="ARBA" id="ARBA00023002"/>
    </source>
</evidence>
<dbReference type="EMBL" id="JARIHO010000001">
    <property type="protein sequence ID" value="KAJ7367744.1"/>
    <property type="molecule type" value="Genomic_DNA"/>
</dbReference>
<dbReference type="InterPro" id="IPR020904">
    <property type="entry name" value="Sc_DH/Rdtase_CS"/>
</dbReference>
<protein>
    <submittedName>
        <fullName evidence="4">Uncharacterized protein</fullName>
    </submittedName>
</protein>
<evidence type="ECO:0000313" key="4">
    <source>
        <dbReference type="EMBL" id="KAJ7367744.1"/>
    </source>
</evidence>
<reference evidence="4" key="1">
    <citation type="submission" date="2023-03" db="EMBL/GenBank/DDBJ databases">
        <title>Massive genome expansion in bonnet fungi (Mycena s.s.) driven by repeated elements and novel gene families across ecological guilds.</title>
        <authorList>
            <consortium name="Lawrence Berkeley National Laboratory"/>
            <person name="Harder C.B."/>
            <person name="Miyauchi S."/>
            <person name="Viragh M."/>
            <person name="Kuo A."/>
            <person name="Thoen E."/>
            <person name="Andreopoulos B."/>
            <person name="Lu D."/>
            <person name="Skrede I."/>
            <person name="Drula E."/>
            <person name="Henrissat B."/>
            <person name="Morin E."/>
            <person name="Kohler A."/>
            <person name="Barry K."/>
            <person name="LaButti K."/>
            <person name="Morin E."/>
            <person name="Salamov A."/>
            <person name="Lipzen A."/>
            <person name="Mereny Z."/>
            <person name="Hegedus B."/>
            <person name="Baldrian P."/>
            <person name="Stursova M."/>
            <person name="Weitz H."/>
            <person name="Taylor A."/>
            <person name="Grigoriev I.V."/>
            <person name="Nagy L.G."/>
            <person name="Martin F."/>
            <person name="Kauserud H."/>
        </authorList>
    </citation>
    <scope>NUCLEOTIDE SEQUENCE</scope>
    <source>
        <strain evidence="4">CBHHK002</strain>
    </source>
</reference>
<name>A0AAD7ATN0_9AGAR</name>
<evidence type="ECO:0000256" key="1">
    <source>
        <dbReference type="ARBA" id="ARBA00006484"/>
    </source>
</evidence>
<dbReference type="PROSITE" id="PS00061">
    <property type="entry name" value="ADH_SHORT"/>
    <property type="match status" value="1"/>
</dbReference>
<dbReference type="CDD" id="cd05233">
    <property type="entry name" value="SDR_c"/>
    <property type="match status" value="1"/>
</dbReference>
<dbReference type="Proteomes" id="UP001218218">
    <property type="component" value="Unassembled WGS sequence"/>
</dbReference>
<dbReference type="SUPFAM" id="SSF51735">
    <property type="entry name" value="NAD(P)-binding Rossmann-fold domains"/>
    <property type="match status" value="1"/>
</dbReference>